<organism evidence="1 2">
    <name type="scientific">Apiospora kogelbergensis</name>
    <dbReference type="NCBI Taxonomy" id="1337665"/>
    <lineage>
        <taxon>Eukaryota</taxon>
        <taxon>Fungi</taxon>
        <taxon>Dikarya</taxon>
        <taxon>Ascomycota</taxon>
        <taxon>Pezizomycotina</taxon>
        <taxon>Sordariomycetes</taxon>
        <taxon>Xylariomycetidae</taxon>
        <taxon>Amphisphaeriales</taxon>
        <taxon>Apiosporaceae</taxon>
        <taxon>Apiospora</taxon>
    </lineage>
</organism>
<accession>A0AAW0RAV5</accession>
<dbReference type="GO" id="GO:0032259">
    <property type="term" value="P:methylation"/>
    <property type="evidence" value="ECO:0007669"/>
    <property type="project" value="UniProtKB-KW"/>
</dbReference>
<keyword evidence="2" id="KW-1185">Reference proteome</keyword>
<name>A0AAW0RAV5_9PEZI</name>
<dbReference type="GO" id="GO:0008168">
    <property type="term" value="F:methyltransferase activity"/>
    <property type="evidence" value="ECO:0007669"/>
    <property type="project" value="UniProtKB-KW"/>
</dbReference>
<protein>
    <submittedName>
        <fullName evidence="1">Ubiquinone menaquinone biosynthesis methyltransferase</fullName>
    </submittedName>
</protein>
<gene>
    <name evidence="1" type="ORF">PG999_000141</name>
</gene>
<keyword evidence="1" id="KW-0808">Transferase</keyword>
<keyword evidence="1" id="KW-0830">Ubiquinone</keyword>
<keyword evidence="1" id="KW-0489">Methyltransferase</keyword>
<dbReference type="EMBL" id="JAQQWP010000001">
    <property type="protein sequence ID" value="KAK8131968.1"/>
    <property type="molecule type" value="Genomic_DNA"/>
</dbReference>
<sequence length="147" mass="15837">MATVTKKSDLGPNNNPNNHHLLLAGLKFDAKISEEARAIVSPPAAIEKAIREDAARALAAGFSYTELQIDPDLAEEHLAVFEGLLQTGTYDAVMIGGGVRMNPQLTTLLEKMVNACRRIAPGAHIMFDTGPGTTTKCLERLYGVTFE</sequence>
<dbReference type="AlphaFoldDB" id="A0AAW0RAV5"/>
<proteinExistence type="predicted"/>
<dbReference type="Proteomes" id="UP001392437">
    <property type="component" value="Unassembled WGS sequence"/>
</dbReference>
<comment type="caution">
    <text evidence="1">The sequence shown here is derived from an EMBL/GenBank/DDBJ whole genome shotgun (WGS) entry which is preliminary data.</text>
</comment>
<evidence type="ECO:0000313" key="2">
    <source>
        <dbReference type="Proteomes" id="UP001392437"/>
    </source>
</evidence>
<evidence type="ECO:0000313" key="1">
    <source>
        <dbReference type="EMBL" id="KAK8131968.1"/>
    </source>
</evidence>
<reference evidence="1 2" key="1">
    <citation type="submission" date="2023-01" db="EMBL/GenBank/DDBJ databases">
        <title>Analysis of 21 Apiospora genomes using comparative genomics revels a genus with tremendous synthesis potential of carbohydrate active enzymes and secondary metabolites.</title>
        <authorList>
            <person name="Sorensen T."/>
        </authorList>
    </citation>
    <scope>NUCLEOTIDE SEQUENCE [LARGE SCALE GENOMIC DNA]</scope>
    <source>
        <strain evidence="1 2">CBS 117206</strain>
    </source>
</reference>